<feature type="transmembrane region" description="Helical" evidence="11">
    <location>
        <begin position="236"/>
        <end position="257"/>
    </location>
</feature>
<comment type="similarity">
    <text evidence="2 9">Belongs to the G-protein coupled receptor 1 family.</text>
</comment>
<evidence type="ECO:0000313" key="13">
    <source>
        <dbReference type="EMBL" id="RMX46414.1"/>
    </source>
</evidence>
<dbReference type="InterPro" id="IPR017452">
    <property type="entry name" value="GPCR_Rhodpsn_7TM"/>
</dbReference>
<evidence type="ECO:0000259" key="12">
    <source>
        <dbReference type="PROSITE" id="PS50262"/>
    </source>
</evidence>
<evidence type="ECO:0000256" key="1">
    <source>
        <dbReference type="ARBA" id="ARBA00004141"/>
    </source>
</evidence>
<feature type="transmembrane region" description="Helical" evidence="11">
    <location>
        <begin position="180"/>
        <end position="204"/>
    </location>
</feature>
<feature type="transmembrane region" description="Helical" evidence="11">
    <location>
        <begin position="141"/>
        <end position="160"/>
    </location>
</feature>
<accession>A0A3M6TYQ3</accession>
<keyword evidence="14" id="KW-1185">Reference proteome</keyword>
<dbReference type="SUPFAM" id="SSF81321">
    <property type="entry name" value="Family A G protein-coupled receptor-like"/>
    <property type="match status" value="1"/>
</dbReference>
<dbReference type="EMBL" id="RCHS01002704">
    <property type="protein sequence ID" value="RMX46414.1"/>
    <property type="molecule type" value="Genomic_DNA"/>
</dbReference>
<keyword evidence="8 9" id="KW-0807">Transducer</keyword>
<dbReference type="PROSITE" id="PS00237">
    <property type="entry name" value="G_PROTEIN_RECEP_F1_1"/>
    <property type="match status" value="1"/>
</dbReference>
<feature type="transmembrane region" description="Helical" evidence="11">
    <location>
        <begin position="61"/>
        <end position="82"/>
    </location>
</feature>
<evidence type="ECO:0000256" key="3">
    <source>
        <dbReference type="ARBA" id="ARBA00022692"/>
    </source>
</evidence>
<evidence type="ECO:0000256" key="4">
    <source>
        <dbReference type="ARBA" id="ARBA00022989"/>
    </source>
</evidence>
<evidence type="ECO:0000256" key="6">
    <source>
        <dbReference type="ARBA" id="ARBA00023136"/>
    </source>
</evidence>
<dbReference type="PRINTS" id="PR01012">
    <property type="entry name" value="NRPEPTIDEYR"/>
</dbReference>
<dbReference type="PANTHER" id="PTHR45695:SF9">
    <property type="entry name" value="LEUCOKININ RECEPTOR"/>
    <property type="match status" value="1"/>
</dbReference>
<dbReference type="InterPro" id="IPR000611">
    <property type="entry name" value="NPY_rcpt"/>
</dbReference>
<evidence type="ECO:0000256" key="8">
    <source>
        <dbReference type="ARBA" id="ARBA00023224"/>
    </source>
</evidence>
<dbReference type="Pfam" id="PF00001">
    <property type="entry name" value="7tm_1"/>
    <property type="match status" value="1"/>
</dbReference>
<reference evidence="13 14" key="1">
    <citation type="journal article" date="2018" name="Sci. Rep.">
        <title>Comparative analysis of the Pocillopora damicornis genome highlights role of immune system in coral evolution.</title>
        <authorList>
            <person name="Cunning R."/>
            <person name="Bay R.A."/>
            <person name="Gillette P."/>
            <person name="Baker A.C."/>
            <person name="Traylor-Knowles N."/>
        </authorList>
    </citation>
    <scope>NUCLEOTIDE SEQUENCE [LARGE SCALE GENOMIC DNA]</scope>
    <source>
        <strain evidence="13">RSMAS</strain>
        <tissue evidence="13">Whole animal</tissue>
    </source>
</reference>
<feature type="compositionally biased region" description="Basic and acidic residues" evidence="10">
    <location>
        <begin position="382"/>
        <end position="401"/>
    </location>
</feature>
<dbReference type="Gene3D" id="1.20.1070.10">
    <property type="entry name" value="Rhodopsin 7-helix transmembrane proteins"/>
    <property type="match status" value="1"/>
</dbReference>
<keyword evidence="4 11" id="KW-1133">Transmembrane helix</keyword>
<dbReference type="AlphaFoldDB" id="A0A3M6TYQ3"/>
<dbReference type="STRING" id="46731.A0A3M6TYQ3"/>
<keyword evidence="6 11" id="KW-0472">Membrane</keyword>
<organism evidence="13 14">
    <name type="scientific">Pocillopora damicornis</name>
    <name type="common">Cauliflower coral</name>
    <name type="synonym">Millepora damicornis</name>
    <dbReference type="NCBI Taxonomy" id="46731"/>
    <lineage>
        <taxon>Eukaryota</taxon>
        <taxon>Metazoa</taxon>
        <taxon>Cnidaria</taxon>
        <taxon>Anthozoa</taxon>
        <taxon>Hexacorallia</taxon>
        <taxon>Scleractinia</taxon>
        <taxon>Astrocoeniina</taxon>
        <taxon>Pocilloporidae</taxon>
        <taxon>Pocillopora</taxon>
    </lineage>
</organism>
<keyword evidence="3 9" id="KW-0812">Transmembrane</keyword>
<keyword evidence="5 9" id="KW-0297">G-protein coupled receptor</keyword>
<dbReference type="PROSITE" id="PS50262">
    <property type="entry name" value="G_PROTEIN_RECEP_F1_2"/>
    <property type="match status" value="1"/>
</dbReference>
<evidence type="ECO:0000256" key="10">
    <source>
        <dbReference type="SAM" id="MobiDB-lite"/>
    </source>
</evidence>
<dbReference type="PANTHER" id="PTHR45695">
    <property type="entry name" value="LEUCOKININ RECEPTOR-RELATED"/>
    <property type="match status" value="1"/>
</dbReference>
<dbReference type="Proteomes" id="UP000275408">
    <property type="component" value="Unassembled WGS sequence"/>
</dbReference>
<protein>
    <recommendedName>
        <fullName evidence="12">G-protein coupled receptors family 1 profile domain-containing protein</fullName>
    </recommendedName>
</protein>
<dbReference type="GO" id="GO:0005886">
    <property type="term" value="C:plasma membrane"/>
    <property type="evidence" value="ECO:0007669"/>
    <property type="project" value="TreeGrafter"/>
</dbReference>
<dbReference type="CDD" id="cd00637">
    <property type="entry name" value="7tm_classA_rhodopsin-like"/>
    <property type="match status" value="1"/>
</dbReference>
<dbReference type="InterPro" id="IPR000276">
    <property type="entry name" value="GPCR_Rhodpsn"/>
</dbReference>
<feature type="region of interest" description="Disordered" evidence="10">
    <location>
        <begin position="368"/>
        <end position="401"/>
    </location>
</feature>
<dbReference type="PRINTS" id="PR00237">
    <property type="entry name" value="GPCRRHODOPSN"/>
</dbReference>
<sequence>MTDNLTGDSSNDGLNNMPKDSFYYIRLVCYVIIFIVGVVGNILVCLVVCRQRKMKNVTNYFIFNLAVSDLFVLLICIPFDFGEIVTGNFPYGAVMCRLIYPLQTMAATASVGTLVAISLNRFMAVVYPLRPQLQTRDAKKVIGIIWVFALALVSPYIAVLEMNAAGTDCQEYFHEKGLNAGGYTISIFLLQYVVPLSIIGLSYIRIGRDLRKDKGSYSNDTLQRDQEKEAHKVMKILTVVVIVFALLMLPNHIYFLWYDFGKGEGDYPHADGIRQICQICVYANSAANPLIYNAVNEQFREGFKTYFRSWIECVLKIKRSKRRDDLKVTNRRNGAKPIGTCTMCGSSDTSLDGTLYSQKQQLQVNNNGGAQISMNGTTDTKNSIESESDKVEEHKELLTSV</sequence>
<feature type="domain" description="G-protein coupled receptors family 1 profile" evidence="12">
    <location>
        <begin position="40"/>
        <end position="292"/>
    </location>
</feature>
<dbReference type="GO" id="GO:0004983">
    <property type="term" value="F:neuropeptide Y receptor activity"/>
    <property type="evidence" value="ECO:0007669"/>
    <property type="project" value="InterPro"/>
</dbReference>
<feature type="transmembrane region" description="Helical" evidence="11">
    <location>
        <begin position="102"/>
        <end position="129"/>
    </location>
</feature>
<keyword evidence="7 9" id="KW-0675">Receptor</keyword>
<comment type="subcellular location">
    <subcellularLocation>
        <location evidence="1">Membrane</location>
        <topology evidence="1">Multi-pass membrane protein</topology>
    </subcellularLocation>
</comment>
<evidence type="ECO:0000256" key="5">
    <source>
        <dbReference type="ARBA" id="ARBA00023040"/>
    </source>
</evidence>
<proteinExistence type="inferred from homology"/>
<evidence type="ECO:0000256" key="7">
    <source>
        <dbReference type="ARBA" id="ARBA00023170"/>
    </source>
</evidence>
<evidence type="ECO:0000256" key="11">
    <source>
        <dbReference type="SAM" id="Phobius"/>
    </source>
</evidence>
<evidence type="ECO:0000313" key="14">
    <source>
        <dbReference type="Proteomes" id="UP000275408"/>
    </source>
</evidence>
<dbReference type="FunFam" id="1.20.1070.10:FF:000291">
    <property type="entry name" value="Predicted protein"/>
    <property type="match status" value="1"/>
</dbReference>
<evidence type="ECO:0000256" key="9">
    <source>
        <dbReference type="RuleBase" id="RU000688"/>
    </source>
</evidence>
<feature type="compositionally biased region" description="Polar residues" evidence="10">
    <location>
        <begin position="368"/>
        <end position="381"/>
    </location>
</feature>
<comment type="caution">
    <text evidence="13">The sequence shown here is derived from an EMBL/GenBank/DDBJ whole genome shotgun (WGS) entry which is preliminary data.</text>
</comment>
<gene>
    <name evidence="13" type="ORF">pdam_00000698</name>
</gene>
<dbReference type="SMART" id="SM01381">
    <property type="entry name" value="7TM_GPCR_Srsx"/>
    <property type="match status" value="1"/>
</dbReference>
<feature type="transmembrane region" description="Helical" evidence="11">
    <location>
        <begin position="23"/>
        <end position="49"/>
    </location>
</feature>
<dbReference type="OMA" id="VVFIWID"/>
<evidence type="ECO:0000256" key="2">
    <source>
        <dbReference type="ARBA" id="ARBA00010663"/>
    </source>
</evidence>
<name>A0A3M6TYQ3_POCDA</name>
<dbReference type="OrthoDB" id="5964776at2759"/>